<keyword evidence="6 8" id="KW-0675">Receptor</keyword>
<feature type="transmembrane region" description="Helical" evidence="8">
    <location>
        <begin position="352"/>
        <end position="372"/>
    </location>
</feature>
<dbReference type="AlphaFoldDB" id="A0AAW1K0T8"/>
<evidence type="ECO:0000256" key="5">
    <source>
        <dbReference type="ARBA" id="ARBA00023136"/>
    </source>
</evidence>
<dbReference type="PANTHER" id="PTHR21143:SF104">
    <property type="entry name" value="GUSTATORY RECEPTOR 8A-RELATED"/>
    <property type="match status" value="1"/>
</dbReference>
<evidence type="ECO:0000256" key="7">
    <source>
        <dbReference type="ARBA" id="ARBA00023224"/>
    </source>
</evidence>
<dbReference type="GO" id="GO:0008049">
    <property type="term" value="P:male courtship behavior"/>
    <property type="evidence" value="ECO:0007669"/>
    <property type="project" value="TreeGrafter"/>
</dbReference>
<evidence type="ECO:0000256" key="3">
    <source>
        <dbReference type="ARBA" id="ARBA00022692"/>
    </source>
</evidence>
<dbReference type="GO" id="GO:0005886">
    <property type="term" value="C:plasma membrane"/>
    <property type="evidence" value="ECO:0007669"/>
    <property type="project" value="UniProtKB-SubCell"/>
</dbReference>
<accession>A0AAW1K0T8</accession>
<dbReference type="GO" id="GO:0043025">
    <property type="term" value="C:neuronal cell body"/>
    <property type="evidence" value="ECO:0007669"/>
    <property type="project" value="TreeGrafter"/>
</dbReference>
<dbReference type="GO" id="GO:0030424">
    <property type="term" value="C:axon"/>
    <property type="evidence" value="ECO:0007669"/>
    <property type="project" value="TreeGrafter"/>
</dbReference>
<dbReference type="PANTHER" id="PTHR21143">
    <property type="entry name" value="INVERTEBRATE GUSTATORY RECEPTOR"/>
    <property type="match status" value="1"/>
</dbReference>
<feature type="transmembrane region" description="Helical" evidence="8">
    <location>
        <begin position="20"/>
        <end position="50"/>
    </location>
</feature>
<feature type="transmembrane region" description="Helical" evidence="8">
    <location>
        <begin position="230"/>
        <end position="250"/>
    </location>
</feature>
<dbReference type="GO" id="GO:0030425">
    <property type="term" value="C:dendrite"/>
    <property type="evidence" value="ECO:0007669"/>
    <property type="project" value="TreeGrafter"/>
</dbReference>
<feature type="transmembrane region" description="Helical" evidence="8">
    <location>
        <begin position="62"/>
        <end position="91"/>
    </location>
</feature>
<comment type="function">
    <text evidence="8">Gustatory receptor which mediates acceptance or avoidance behavior, depending on its substrates.</text>
</comment>
<keyword evidence="7 8" id="KW-0807">Transducer</keyword>
<keyword evidence="2 8" id="KW-1003">Cell membrane</keyword>
<dbReference type="InterPro" id="IPR013604">
    <property type="entry name" value="7TM_chemorcpt"/>
</dbReference>
<proteinExistence type="inferred from homology"/>
<evidence type="ECO:0000256" key="1">
    <source>
        <dbReference type="ARBA" id="ARBA00004651"/>
    </source>
</evidence>
<evidence type="ECO:0000256" key="8">
    <source>
        <dbReference type="RuleBase" id="RU363108"/>
    </source>
</evidence>
<comment type="caution">
    <text evidence="8">Lacks conserved residue(s) required for the propagation of feature annotation.</text>
</comment>
<dbReference type="Proteomes" id="UP001458880">
    <property type="component" value="Unassembled WGS sequence"/>
</dbReference>
<dbReference type="GO" id="GO:0007165">
    <property type="term" value="P:signal transduction"/>
    <property type="evidence" value="ECO:0007669"/>
    <property type="project" value="UniProtKB-KW"/>
</dbReference>
<dbReference type="GO" id="GO:0007635">
    <property type="term" value="P:chemosensory behavior"/>
    <property type="evidence" value="ECO:0007669"/>
    <property type="project" value="TreeGrafter"/>
</dbReference>
<keyword evidence="4 8" id="KW-1133">Transmembrane helix</keyword>
<name>A0AAW1K0T8_POPJA</name>
<keyword evidence="5 8" id="KW-0472">Membrane</keyword>
<evidence type="ECO:0000256" key="2">
    <source>
        <dbReference type="ARBA" id="ARBA00022475"/>
    </source>
</evidence>
<comment type="similarity">
    <text evidence="8">Belongs to the insect chemoreceptor superfamily. Gustatory receptor (GR) family.</text>
</comment>
<dbReference type="Pfam" id="PF08395">
    <property type="entry name" value="7tm_7"/>
    <property type="match status" value="1"/>
</dbReference>
<evidence type="ECO:0000313" key="10">
    <source>
        <dbReference type="Proteomes" id="UP001458880"/>
    </source>
</evidence>
<evidence type="ECO:0000256" key="6">
    <source>
        <dbReference type="ARBA" id="ARBA00023170"/>
    </source>
</evidence>
<gene>
    <name evidence="9" type="ORF">QE152_g26021</name>
</gene>
<reference evidence="9 10" key="1">
    <citation type="journal article" date="2024" name="BMC Genomics">
        <title>De novo assembly and annotation of Popillia japonica's genome with initial clues to its potential as an invasive pest.</title>
        <authorList>
            <person name="Cucini C."/>
            <person name="Boschi S."/>
            <person name="Funari R."/>
            <person name="Cardaioli E."/>
            <person name="Iannotti N."/>
            <person name="Marturano G."/>
            <person name="Paoli F."/>
            <person name="Bruttini M."/>
            <person name="Carapelli A."/>
            <person name="Frati F."/>
            <person name="Nardi F."/>
        </authorList>
    </citation>
    <scope>NUCLEOTIDE SEQUENCE [LARGE SCALE GENOMIC DNA]</scope>
    <source>
        <strain evidence="9">DMR45628</strain>
    </source>
</reference>
<organism evidence="9 10">
    <name type="scientific">Popillia japonica</name>
    <name type="common">Japanese beetle</name>
    <dbReference type="NCBI Taxonomy" id="7064"/>
    <lineage>
        <taxon>Eukaryota</taxon>
        <taxon>Metazoa</taxon>
        <taxon>Ecdysozoa</taxon>
        <taxon>Arthropoda</taxon>
        <taxon>Hexapoda</taxon>
        <taxon>Insecta</taxon>
        <taxon>Pterygota</taxon>
        <taxon>Neoptera</taxon>
        <taxon>Endopterygota</taxon>
        <taxon>Coleoptera</taxon>
        <taxon>Polyphaga</taxon>
        <taxon>Scarabaeiformia</taxon>
        <taxon>Scarabaeidae</taxon>
        <taxon>Rutelinae</taxon>
        <taxon>Popillia</taxon>
    </lineage>
</organism>
<dbReference type="EMBL" id="JASPKY010000293">
    <property type="protein sequence ID" value="KAK9710410.1"/>
    <property type="molecule type" value="Genomic_DNA"/>
</dbReference>
<comment type="caution">
    <text evidence="9">The sequence shown here is derived from an EMBL/GenBank/DDBJ whole genome shotgun (WGS) entry which is preliminary data.</text>
</comment>
<evidence type="ECO:0000256" key="4">
    <source>
        <dbReference type="ARBA" id="ARBA00022989"/>
    </source>
</evidence>
<evidence type="ECO:0000313" key="9">
    <source>
        <dbReference type="EMBL" id="KAK9710410.1"/>
    </source>
</evidence>
<comment type="subcellular location">
    <subcellularLocation>
        <location evidence="1 8">Cell membrane</location>
        <topology evidence="1 8">Multi-pass membrane protein</topology>
    </subcellularLocation>
</comment>
<dbReference type="GO" id="GO:0050909">
    <property type="term" value="P:sensory perception of taste"/>
    <property type="evidence" value="ECO:0007669"/>
    <property type="project" value="InterPro"/>
</dbReference>
<feature type="transmembrane region" description="Helical" evidence="8">
    <location>
        <begin position="262"/>
        <end position="284"/>
    </location>
</feature>
<keyword evidence="10" id="KW-1185">Reference proteome</keyword>
<feature type="transmembrane region" description="Helical" evidence="8">
    <location>
        <begin position="132"/>
        <end position="156"/>
    </location>
</feature>
<sequence length="380" mass="44105">MKFEDSKFSNTTHPKNFTAMNYFLAVTGVAPCFRLKTSLVVVIICTALIIIEKKQYLLKKHLTVPAFISLITPLLNCFLALQAMISIHFWLNERYHEFTSLFGKLDDLVYKYIRKVNVHDKKSYRKIIFWKVIFPILFCLTHIIYTYVFVSAMFCLETFMRHLMTFRVVMLQHYIQQIGYRYEIVERIVSTNTQDFMRGSMKEAQFKLALHDMAKILSILDDIIILFNKLFGWLLFMLMLCVIFGILYYINNAITFFKFLNTQWVGIFIFWSCFHMCLSIILASTSSETTKKARSLGKVCLNSASSLRCASIKLVPTSSKIVQDQMMALASRVCLKPPVFSVHGFFDVDFKWFFFIVNFTTSYAVVLLVNIINAPSAFAG</sequence>
<keyword evidence="3 8" id="KW-0812">Transmembrane</keyword>
<protein>
    <recommendedName>
        <fullName evidence="8">Gustatory receptor</fullName>
    </recommendedName>
</protein>